<evidence type="ECO:0000256" key="2">
    <source>
        <dbReference type="ARBA" id="ARBA00010021"/>
    </source>
</evidence>
<dbReference type="GO" id="GO:0005829">
    <property type="term" value="C:cytosol"/>
    <property type="evidence" value="ECO:0007669"/>
    <property type="project" value="TreeGrafter"/>
</dbReference>
<dbReference type="Gene3D" id="1.20.5.570">
    <property type="entry name" value="Single helix bin"/>
    <property type="match status" value="1"/>
</dbReference>
<feature type="binding site" evidence="15">
    <location>
        <position position="172"/>
    </location>
    <ligand>
        <name>Mn(2+)</name>
        <dbReference type="ChEBI" id="CHEBI:29035"/>
    </ligand>
</feature>
<dbReference type="EC" id="4.1.1.98" evidence="15"/>
<gene>
    <name evidence="15" type="primary">ubiD</name>
    <name evidence="19" type="ORF">SAMN05421644_10613</name>
</gene>
<dbReference type="RefSeq" id="WP_091332246.1">
    <property type="nucleotide sequence ID" value="NZ_FNOW01000006.1"/>
</dbReference>
<evidence type="ECO:0000256" key="6">
    <source>
        <dbReference type="ARBA" id="ARBA00022630"/>
    </source>
</evidence>
<keyword evidence="13 15" id="KW-0456">Lyase</keyword>
<comment type="function">
    <text evidence="15">Catalyzes the decarboxylation of 3-octaprenyl-4-hydroxy benzoate to 2-octaprenylphenol, an intermediate step in ubiquinone biosynthesis.</text>
</comment>
<evidence type="ECO:0000259" key="18">
    <source>
        <dbReference type="Pfam" id="PF20696"/>
    </source>
</evidence>
<feature type="domain" description="3-octaprenyl-4-hydroxybenzoate carboxy-lyase-like C-terminal" evidence="18">
    <location>
        <begin position="328"/>
        <end position="452"/>
    </location>
</feature>
<dbReference type="STRING" id="61595.SAMN05421644_10613"/>
<dbReference type="InterPro" id="IPR023677">
    <property type="entry name" value="UbiD_bacteria"/>
</dbReference>
<feature type="domain" description="3-octaprenyl-4-hydroxybenzoate carboxy-lyase-like N-terminal" evidence="17">
    <location>
        <begin position="10"/>
        <end position="88"/>
    </location>
</feature>
<dbReference type="HAMAP" id="MF_01636">
    <property type="entry name" value="UbiD"/>
    <property type="match status" value="1"/>
</dbReference>
<feature type="binding site" evidence="15">
    <location>
        <begin position="175"/>
        <end position="177"/>
    </location>
    <ligand>
        <name>prenylated FMN</name>
        <dbReference type="ChEBI" id="CHEBI:87746"/>
    </ligand>
</feature>
<keyword evidence="6 15" id="KW-0285">Flavoprotein</keyword>
<keyword evidence="7 15" id="KW-0288">FMN</keyword>
<accession>A0A1H3CH46</accession>
<keyword evidence="9 15" id="KW-0479">Metal-binding</keyword>
<evidence type="ECO:0000313" key="19">
    <source>
        <dbReference type="EMBL" id="SDX53471.1"/>
    </source>
</evidence>
<keyword evidence="11 15" id="KW-0472">Membrane</keyword>
<dbReference type="FunFam" id="1.20.5.570:FF:000001">
    <property type="entry name" value="3-octaprenyl-4-hydroxybenzoate carboxy-lyase"/>
    <property type="match status" value="1"/>
</dbReference>
<keyword evidence="20" id="KW-1185">Reference proteome</keyword>
<evidence type="ECO:0000259" key="17">
    <source>
        <dbReference type="Pfam" id="PF20695"/>
    </source>
</evidence>
<evidence type="ECO:0000256" key="1">
    <source>
        <dbReference type="ARBA" id="ARBA00004749"/>
    </source>
</evidence>
<comment type="similarity">
    <text evidence="2 15">Belongs to the UbiD family.</text>
</comment>
<evidence type="ECO:0000256" key="5">
    <source>
        <dbReference type="ARBA" id="ARBA00022475"/>
    </source>
</evidence>
<dbReference type="InterPro" id="IPR049383">
    <property type="entry name" value="UbiD-like_N"/>
</dbReference>
<feature type="binding site" evidence="15">
    <location>
        <position position="238"/>
    </location>
    <ligand>
        <name>Mn(2+)</name>
        <dbReference type="ChEBI" id="CHEBI:29035"/>
    </ligand>
</feature>
<feature type="binding site" evidence="15">
    <location>
        <begin position="189"/>
        <end position="191"/>
    </location>
    <ligand>
        <name>prenylated FMN</name>
        <dbReference type="ChEBI" id="CHEBI:87746"/>
    </ligand>
</feature>
<proteinExistence type="inferred from homology"/>
<keyword evidence="8 15" id="KW-0831">Ubiquinone biosynthesis</keyword>
<dbReference type="NCBIfam" id="TIGR00148">
    <property type="entry name" value="UbiD family decarboxylase"/>
    <property type="match status" value="1"/>
</dbReference>
<dbReference type="Pfam" id="PF20696">
    <property type="entry name" value="UbiD_C"/>
    <property type="match status" value="1"/>
</dbReference>
<evidence type="ECO:0000256" key="3">
    <source>
        <dbReference type="ARBA" id="ARBA00011643"/>
    </source>
</evidence>
<evidence type="ECO:0000256" key="8">
    <source>
        <dbReference type="ARBA" id="ARBA00022688"/>
    </source>
</evidence>
<dbReference type="FunFam" id="3.40.1670.10:FF:000001">
    <property type="entry name" value="3-octaprenyl-4-hydroxybenzoate carboxy-lyase"/>
    <property type="match status" value="1"/>
</dbReference>
<dbReference type="GO" id="GO:0005886">
    <property type="term" value="C:plasma membrane"/>
    <property type="evidence" value="ECO:0007669"/>
    <property type="project" value="UniProtKB-SubCell"/>
</dbReference>
<evidence type="ECO:0000256" key="12">
    <source>
        <dbReference type="ARBA" id="ARBA00023211"/>
    </source>
</evidence>
<organism evidence="19 20">
    <name type="scientific">Allochromatium warmingii</name>
    <name type="common">Chromatium warmingii</name>
    <dbReference type="NCBI Taxonomy" id="61595"/>
    <lineage>
        <taxon>Bacteria</taxon>
        <taxon>Pseudomonadati</taxon>
        <taxon>Pseudomonadota</taxon>
        <taxon>Gammaproteobacteria</taxon>
        <taxon>Chromatiales</taxon>
        <taxon>Chromatiaceae</taxon>
        <taxon>Allochromatium</taxon>
    </lineage>
</organism>
<feature type="domain" description="3-octaprenyl-4-hydroxybenzoate carboxy-lyase-like Rift-related" evidence="16">
    <location>
        <begin position="121"/>
        <end position="322"/>
    </location>
</feature>
<evidence type="ECO:0000256" key="14">
    <source>
        <dbReference type="ARBA" id="ARBA00030393"/>
    </source>
</evidence>
<evidence type="ECO:0000256" key="7">
    <source>
        <dbReference type="ARBA" id="ARBA00022643"/>
    </source>
</evidence>
<sequence length="494" mass="55616">MHYRDLRDFIDQLEQRGELHRVRVAVDPYLEITEICDRTLRAGGPALLFERPKGSKIPLLGNLFGTPQRVALGMGEESVAALREVGRLLAFLKEPDPPKGLKQAWETLPIFKKVLDMAPKVRRNPPCQEVVFSGAAVDLGRLPIQHCWPGDAARLITWGLVITRGPEKPRQNLGIYRMQVLGPNRVIMRWLSHRGGALDYRDWQRANPGQPFPVAVALGADPATILGAVTPVPDTLSEYAFAGLLRGSRTELAACLDSELQVPATAEIILEGHIYPNDLAPEGPFGDHTGYYNEVDSFPVLTIERMTHRRDPIYHSTYTGRPPDEPAVLGVALNEVFVPILRKQFPEIQDFYLPPEGCSYRLAVVSIKKQYPGHAKRVMMGVWSFLRQFMYTKFVIVVDDDVNTRTWTDVIWAMTTRMDPARDTLLIENTPIDYLDFASPVSGLGSKIGFDATNKWPGETTREWGQPINMDEAVRERVDQIWNTLGIQLEPRPH</sequence>
<evidence type="ECO:0000256" key="10">
    <source>
        <dbReference type="ARBA" id="ARBA00022793"/>
    </source>
</evidence>
<dbReference type="GO" id="GO:0008694">
    <property type="term" value="F:4-hydroxy-3-polyprenylbenzoate decarboxylase activity"/>
    <property type="evidence" value="ECO:0007669"/>
    <property type="project" value="UniProtKB-UniRule"/>
</dbReference>
<dbReference type="GO" id="GO:0046872">
    <property type="term" value="F:metal ion binding"/>
    <property type="evidence" value="ECO:0007669"/>
    <property type="project" value="UniProtKB-KW"/>
</dbReference>
<dbReference type="Proteomes" id="UP000198672">
    <property type="component" value="Unassembled WGS sequence"/>
</dbReference>
<dbReference type="Gene3D" id="3.40.1670.10">
    <property type="entry name" value="UbiD C-terminal domain-like"/>
    <property type="match status" value="1"/>
</dbReference>
<comment type="pathway">
    <text evidence="1 15">Cofactor biosynthesis; ubiquinone biosynthesis.</text>
</comment>
<dbReference type="InterPro" id="IPR002830">
    <property type="entry name" value="UbiD"/>
</dbReference>
<dbReference type="SUPFAM" id="SSF50475">
    <property type="entry name" value="FMN-binding split barrel"/>
    <property type="match status" value="1"/>
</dbReference>
<comment type="subunit">
    <text evidence="3 15">Homohexamer.</text>
</comment>
<dbReference type="SUPFAM" id="SSF143968">
    <property type="entry name" value="UbiD C-terminal domain-like"/>
    <property type="match status" value="1"/>
</dbReference>
<dbReference type="InterPro" id="IPR049381">
    <property type="entry name" value="UbiD-like_C"/>
</dbReference>
<comment type="cofactor">
    <cofactor evidence="15">
        <name>Mn(2+)</name>
        <dbReference type="ChEBI" id="CHEBI:29035"/>
    </cofactor>
</comment>
<comment type="catalytic activity">
    <reaction evidence="15">
        <text>a 4-hydroxy-3-(all-trans-polyprenyl)benzoate + H(+) = a 2-(all-trans-polyprenyl)phenol + CO2</text>
        <dbReference type="Rhea" id="RHEA:41680"/>
        <dbReference type="Rhea" id="RHEA-COMP:9514"/>
        <dbReference type="Rhea" id="RHEA-COMP:9516"/>
        <dbReference type="ChEBI" id="CHEBI:1269"/>
        <dbReference type="ChEBI" id="CHEBI:15378"/>
        <dbReference type="ChEBI" id="CHEBI:16526"/>
        <dbReference type="ChEBI" id="CHEBI:78396"/>
        <dbReference type="EC" id="4.1.1.98"/>
    </reaction>
</comment>
<dbReference type="InterPro" id="IPR048304">
    <property type="entry name" value="UbiD_Rift_dom"/>
</dbReference>
<dbReference type="NCBIfam" id="NF008175">
    <property type="entry name" value="PRK10922.1"/>
    <property type="match status" value="1"/>
</dbReference>
<feature type="active site" description="Proton donor" evidence="15">
    <location>
        <position position="287"/>
    </location>
</feature>
<dbReference type="EMBL" id="FNOW01000006">
    <property type="protein sequence ID" value="SDX53471.1"/>
    <property type="molecule type" value="Genomic_DNA"/>
</dbReference>
<keyword evidence="5 15" id="KW-1003">Cell membrane</keyword>
<dbReference type="UniPathway" id="UPA00232"/>
<comment type="subcellular location">
    <subcellularLocation>
        <location evidence="15">Cell membrane</location>
        <topology evidence="15">Peripheral membrane protein</topology>
    </subcellularLocation>
</comment>
<protein>
    <recommendedName>
        <fullName evidence="4 15">3-octaprenyl-4-hydroxybenzoate carboxy-lyase</fullName>
        <ecNumber evidence="15">4.1.1.98</ecNumber>
    </recommendedName>
    <alternativeName>
        <fullName evidence="14 15">Polyprenyl p-hydroxybenzoate decarboxylase</fullName>
    </alternativeName>
</protein>
<reference evidence="20" key="1">
    <citation type="submission" date="2016-10" db="EMBL/GenBank/DDBJ databases">
        <authorList>
            <person name="Varghese N."/>
            <person name="Submissions S."/>
        </authorList>
    </citation>
    <scope>NUCLEOTIDE SEQUENCE [LARGE SCALE GENOMIC DNA]</scope>
    <source>
        <strain evidence="20">DSM 173</strain>
    </source>
</reference>
<evidence type="ECO:0000256" key="9">
    <source>
        <dbReference type="ARBA" id="ARBA00022723"/>
    </source>
</evidence>
<dbReference type="Pfam" id="PF01977">
    <property type="entry name" value="UbiD"/>
    <property type="match status" value="1"/>
</dbReference>
<dbReference type="GO" id="GO:0006744">
    <property type="term" value="P:ubiquinone biosynthetic process"/>
    <property type="evidence" value="ECO:0007669"/>
    <property type="project" value="UniProtKB-UniRule"/>
</dbReference>
<keyword evidence="10 15" id="KW-0210">Decarboxylase</keyword>
<evidence type="ECO:0000256" key="15">
    <source>
        <dbReference type="HAMAP-Rule" id="MF_01636"/>
    </source>
</evidence>
<evidence type="ECO:0000256" key="4">
    <source>
        <dbReference type="ARBA" id="ARBA00018597"/>
    </source>
</evidence>
<evidence type="ECO:0000256" key="11">
    <source>
        <dbReference type="ARBA" id="ARBA00023136"/>
    </source>
</evidence>
<dbReference type="PANTHER" id="PTHR30108:SF17">
    <property type="entry name" value="FERULIC ACID DECARBOXYLASE 1"/>
    <property type="match status" value="1"/>
</dbReference>
<dbReference type="OrthoDB" id="9809841at2"/>
<evidence type="ECO:0000313" key="20">
    <source>
        <dbReference type="Proteomes" id="UP000198672"/>
    </source>
</evidence>
<dbReference type="AlphaFoldDB" id="A0A1H3CH46"/>
<feature type="binding site" evidence="15">
    <location>
        <begin position="194"/>
        <end position="195"/>
    </location>
    <ligand>
        <name>prenylated FMN</name>
        <dbReference type="ChEBI" id="CHEBI:87746"/>
    </ligand>
</feature>
<comment type="cofactor">
    <cofactor evidence="15">
        <name>prenylated FMN</name>
        <dbReference type="ChEBI" id="CHEBI:87746"/>
    </cofactor>
    <text evidence="15">Binds 1 prenylated FMN per subunit.</text>
</comment>
<dbReference type="Pfam" id="PF20695">
    <property type="entry name" value="UbiD_N"/>
    <property type="match status" value="1"/>
</dbReference>
<evidence type="ECO:0000256" key="13">
    <source>
        <dbReference type="ARBA" id="ARBA00023239"/>
    </source>
</evidence>
<dbReference type="PANTHER" id="PTHR30108">
    <property type="entry name" value="3-OCTAPRENYL-4-HYDROXYBENZOATE CARBOXY-LYASE-RELATED"/>
    <property type="match status" value="1"/>
</dbReference>
<name>A0A1H3CH46_ALLWA</name>
<evidence type="ECO:0000259" key="16">
    <source>
        <dbReference type="Pfam" id="PF01977"/>
    </source>
</evidence>
<keyword evidence="12 15" id="KW-0464">Manganese</keyword>